<keyword evidence="5" id="KW-0804">Transcription</keyword>
<dbReference type="Gene3D" id="4.10.240.10">
    <property type="entry name" value="Zn(2)-C6 fungal-type DNA-binding domain"/>
    <property type="match status" value="1"/>
</dbReference>
<dbReference type="CDD" id="cd00067">
    <property type="entry name" value="GAL4"/>
    <property type="match status" value="1"/>
</dbReference>
<dbReference type="Pfam" id="PF11951">
    <property type="entry name" value="Fungal_trans_2"/>
    <property type="match status" value="1"/>
</dbReference>
<evidence type="ECO:0000256" key="5">
    <source>
        <dbReference type="ARBA" id="ARBA00023163"/>
    </source>
</evidence>
<dbReference type="InterPro" id="IPR001138">
    <property type="entry name" value="Zn2Cys6_DnaBD"/>
</dbReference>
<name>A0A9W9MNY6_9EURO</name>
<keyword evidence="4" id="KW-0238">DNA-binding</keyword>
<dbReference type="GeneID" id="83180064"/>
<evidence type="ECO:0000313" key="9">
    <source>
        <dbReference type="Proteomes" id="UP001150904"/>
    </source>
</evidence>
<gene>
    <name evidence="8" type="ORF">N7498_005701</name>
</gene>
<dbReference type="PROSITE" id="PS50048">
    <property type="entry name" value="ZN2_CY6_FUNGAL_2"/>
    <property type="match status" value="1"/>
</dbReference>
<evidence type="ECO:0000256" key="3">
    <source>
        <dbReference type="ARBA" id="ARBA00023015"/>
    </source>
</evidence>
<comment type="caution">
    <text evidence="8">The sequence shown here is derived from an EMBL/GenBank/DDBJ whole genome shotgun (WGS) entry which is preliminary data.</text>
</comment>
<dbReference type="EMBL" id="JAPQKR010000012">
    <property type="protein sequence ID" value="KAJ5204822.1"/>
    <property type="molecule type" value="Genomic_DNA"/>
</dbReference>
<accession>A0A9W9MNY6</accession>
<dbReference type="SUPFAM" id="SSF57701">
    <property type="entry name" value="Zn2/Cys6 DNA-binding domain"/>
    <property type="match status" value="1"/>
</dbReference>
<dbReference type="OrthoDB" id="3145928at2759"/>
<dbReference type="GO" id="GO:0003677">
    <property type="term" value="F:DNA binding"/>
    <property type="evidence" value="ECO:0007669"/>
    <property type="project" value="UniProtKB-KW"/>
</dbReference>
<evidence type="ECO:0000256" key="2">
    <source>
        <dbReference type="ARBA" id="ARBA00022833"/>
    </source>
</evidence>
<evidence type="ECO:0000256" key="6">
    <source>
        <dbReference type="ARBA" id="ARBA00023242"/>
    </source>
</evidence>
<evidence type="ECO:0000256" key="1">
    <source>
        <dbReference type="ARBA" id="ARBA00022723"/>
    </source>
</evidence>
<dbReference type="RefSeq" id="XP_058309301.1">
    <property type="nucleotide sequence ID" value="XM_058452763.1"/>
</dbReference>
<keyword evidence="3" id="KW-0805">Transcription regulation</keyword>
<evidence type="ECO:0000259" key="7">
    <source>
        <dbReference type="PROSITE" id="PS50048"/>
    </source>
</evidence>
<keyword evidence="9" id="KW-1185">Reference proteome</keyword>
<dbReference type="GO" id="GO:0008270">
    <property type="term" value="F:zinc ion binding"/>
    <property type="evidence" value="ECO:0007669"/>
    <property type="project" value="InterPro"/>
</dbReference>
<dbReference type="GO" id="GO:0000981">
    <property type="term" value="F:DNA-binding transcription factor activity, RNA polymerase II-specific"/>
    <property type="evidence" value="ECO:0007669"/>
    <property type="project" value="InterPro"/>
</dbReference>
<dbReference type="SMART" id="SM00066">
    <property type="entry name" value="GAL4"/>
    <property type="match status" value="1"/>
</dbReference>
<evidence type="ECO:0000256" key="4">
    <source>
        <dbReference type="ARBA" id="ARBA00023125"/>
    </source>
</evidence>
<dbReference type="InterPro" id="IPR021858">
    <property type="entry name" value="Fun_TF"/>
</dbReference>
<keyword evidence="6" id="KW-0539">Nucleus</keyword>
<dbReference type="PANTHER" id="PTHR36206:SF14">
    <property type="entry name" value="ZN(2)-C6 FUNGAL-TYPE DOMAIN-CONTAINING PROTEIN-RELATED"/>
    <property type="match status" value="1"/>
</dbReference>
<keyword evidence="2" id="KW-0862">Zinc</keyword>
<proteinExistence type="predicted"/>
<reference evidence="8" key="1">
    <citation type="submission" date="2022-12" db="EMBL/GenBank/DDBJ databases">
        <authorList>
            <person name="Petersen C."/>
        </authorList>
    </citation>
    <scope>NUCLEOTIDE SEQUENCE</scope>
    <source>
        <strain evidence="8">IBT 15544</strain>
    </source>
</reference>
<dbReference type="AlphaFoldDB" id="A0A9W9MNY6"/>
<feature type="domain" description="Zn(2)-C6 fungal-type" evidence="7">
    <location>
        <begin position="18"/>
        <end position="48"/>
    </location>
</feature>
<evidence type="ECO:0000313" key="8">
    <source>
        <dbReference type="EMBL" id="KAJ5204822.1"/>
    </source>
</evidence>
<sequence>MTPIKRPGRLGGTKSKTGCDTCKIRRVRCGEEKPHCLRCASTGRRCRYSTVSTSRATERPQLQLAPFSNQGSRERRAFEYYFHHAGPSLSGVLDHSFWRGSVLQVCRLEPVIWDAIISLSALYERPPLHETPPERLISEPAAVRHCYHREALVWYSRSLSLLQQRINQGMADLTVSLISCVLFIAIELLQGNRKAAQLLYNQGARMMVSALSAPTSTIAALEPIFRRIGTWVFVTNGVSDECWELDLDIPDKCFVSICDARNVLCGIVAELKTLNIDSKAHLRLTGDSRLHEVPELDARKQRLKSRLHQWHHLFTLLQPVQDTSVDGATALLMMTYTSVLIEAEACLYVDQSVYDSYEHEFSQIISWAPTAVAWTCSSDGKQPPFMFEMGVFIPLFITGLKCPFPQLRRRALQYLWEAPPAQGLFMCVPAGHIVATIIGLEENPTSIPQQASDVYDLLAQPGHIPAPENRTYDFNVSSSVDEEGKLRNRLHYTLHHFDAEGRIEFVERMVPFPAVK</sequence>
<dbReference type="InterPro" id="IPR036864">
    <property type="entry name" value="Zn2-C6_fun-type_DNA-bd_sf"/>
</dbReference>
<dbReference type="Proteomes" id="UP001150904">
    <property type="component" value="Unassembled WGS sequence"/>
</dbReference>
<dbReference type="PROSITE" id="PS00463">
    <property type="entry name" value="ZN2_CY6_FUNGAL_1"/>
    <property type="match status" value="1"/>
</dbReference>
<dbReference type="InterPro" id="IPR052360">
    <property type="entry name" value="Transcr_Regulatory_Proteins"/>
</dbReference>
<dbReference type="Pfam" id="PF00172">
    <property type="entry name" value="Zn_clus"/>
    <property type="match status" value="1"/>
</dbReference>
<organism evidence="8 9">
    <name type="scientific">Penicillium cinerascens</name>
    <dbReference type="NCBI Taxonomy" id="70096"/>
    <lineage>
        <taxon>Eukaryota</taxon>
        <taxon>Fungi</taxon>
        <taxon>Dikarya</taxon>
        <taxon>Ascomycota</taxon>
        <taxon>Pezizomycotina</taxon>
        <taxon>Eurotiomycetes</taxon>
        <taxon>Eurotiomycetidae</taxon>
        <taxon>Eurotiales</taxon>
        <taxon>Aspergillaceae</taxon>
        <taxon>Penicillium</taxon>
    </lineage>
</organism>
<dbReference type="PANTHER" id="PTHR36206">
    <property type="entry name" value="ASPERCRYPTIN BIOSYNTHESIS CLUSTER-SPECIFIC TRANSCRIPTION REGULATOR ATNN-RELATED"/>
    <property type="match status" value="1"/>
</dbReference>
<keyword evidence="1" id="KW-0479">Metal-binding</keyword>
<reference evidence="8" key="2">
    <citation type="journal article" date="2023" name="IMA Fungus">
        <title>Comparative genomic study of the Penicillium genus elucidates a diverse pangenome and 15 lateral gene transfer events.</title>
        <authorList>
            <person name="Petersen C."/>
            <person name="Sorensen T."/>
            <person name="Nielsen M.R."/>
            <person name="Sondergaard T.E."/>
            <person name="Sorensen J.L."/>
            <person name="Fitzpatrick D.A."/>
            <person name="Frisvad J.C."/>
            <person name="Nielsen K.L."/>
        </authorList>
    </citation>
    <scope>NUCLEOTIDE SEQUENCE</scope>
    <source>
        <strain evidence="8">IBT 15544</strain>
    </source>
</reference>
<protein>
    <submittedName>
        <fullName evidence="8">Transcriptional regulator family: Fungal Specific TF</fullName>
    </submittedName>
</protein>